<keyword evidence="6" id="KW-0407">Ion channel</keyword>
<feature type="transmembrane region" description="Helical" evidence="6">
    <location>
        <begin position="37"/>
        <end position="55"/>
    </location>
</feature>
<evidence type="ECO:0000313" key="9">
    <source>
        <dbReference type="Proteomes" id="UP000747542"/>
    </source>
</evidence>
<evidence type="ECO:0000256" key="1">
    <source>
        <dbReference type="ARBA" id="ARBA00004370"/>
    </source>
</evidence>
<protein>
    <recommendedName>
        <fullName evidence="6">Bestrophin homolog</fullName>
    </recommendedName>
</protein>
<keyword evidence="2 6" id="KW-0812">Transmembrane</keyword>
<dbReference type="InterPro" id="IPR021134">
    <property type="entry name" value="Bestrophin-like"/>
</dbReference>
<feature type="region of interest" description="Disordered" evidence="7">
    <location>
        <begin position="219"/>
        <end position="274"/>
    </location>
</feature>
<dbReference type="AlphaFoldDB" id="A0A8J5MJ89"/>
<dbReference type="Proteomes" id="UP000747542">
    <property type="component" value="Unassembled WGS sequence"/>
</dbReference>
<organism evidence="8 9">
    <name type="scientific">Homarus americanus</name>
    <name type="common">American lobster</name>
    <dbReference type="NCBI Taxonomy" id="6706"/>
    <lineage>
        <taxon>Eukaryota</taxon>
        <taxon>Metazoa</taxon>
        <taxon>Ecdysozoa</taxon>
        <taxon>Arthropoda</taxon>
        <taxon>Crustacea</taxon>
        <taxon>Multicrustacea</taxon>
        <taxon>Malacostraca</taxon>
        <taxon>Eumalacostraca</taxon>
        <taxon>Eucarida</taxon>
        <taxon>Decapoda</taxon>
        <taxon>Pleocyemata</taxon>
        <taxon>Astacidea</taxon>
        <taxon>Nephropoidea</taxon>
        <taxon>Nephropidae</taxon>
        <taxon>Homarus</taxon>
    </lineage>
</organism>
<accession>A0A8J5MJ89</accession>
<evidence type="ECO:0000256" key="2">
    <source>
        <dbReference type="ARBA" id="ARBA00022692"/>
    </source>
</evidence>
<dbReference type="InterPro" id="IPR000615">
    <property type="entry name" value="Bestrophin"/>
</dbReference>
<feature type="compositionally biased region" description="Pro residues" evidence="7">
    <location>
        <begin position="247"/>
        <end position="267"/>
    </location>
</feature>
<evidence type="ECO:0000256" key="6">
    <source>
        <dbReference type="RuleBase" id="RU363126"/>
    </source>
</evidence>
<dbReference type="GO" id="GO:0005886">
    <property type="term" value="C:plasma membrane"/>
    <property type="evidence" value="ECO:0007669"/>
    <property type="project" value="UniProtKB-SubCell"/>
</dbReference>
<dbReference type="PANTHER" id="PTHR10736">
    <property type="entry name" value="BESTROPHIN"/>
    <property type="match status" value="1"/>
</dbReference>
<keyword evidence="6" id="KW-0868">Chloride</keyword>
<keyword evidence="6" id="KW-0869">Chloride channel</keyword>
<feature type="compositionally biased region" description="Pro residues" evidence="7">
    <location>
        <begin position="229"/>
        <end position="239"/>
    </location>
</feature>
<evidence type="ECO:0000256" key="4">
    <source>
        <dbReference type="ARBA" id="ARBA00023136"/>
    </source>
</evidence>
<dbReference type="GO" id="GO:0005254">
    <property type="term" value="F:chloride channel activity"/>
    <property type="evidence" value="ECO:0007669"/>
    <property type="project" value="UniProtKB-KW"/>
</dbReference>
<comment type="caution">
    <text evidence="8">The sequence shown here is derived from an EMBL/GenBank/DDBJ whole genome shotgun (WGS) entry which is preliminary data.</text>
</comment>
<evidence type="ECO:0000256" key="7">
    <source>
        <dbReference type="SAM" id="MobiDB-lite"/>
    </source>
</evidence>
<evidence type="ECO:0000256" key="5">
    <source>
        <dbReference type="ARBA" id="ARBA00034769"/>
    </source>
</evidence>
<comment type="subcellular location">
    <subcellularLocation>
        <location evidence="6">Cell membrane</location>
        <topology evidence="6">Multi-pass membrane protein</topology>
    </subcellularLocation>
    <subcellularLocation>
        <location evidence="1">Membrane</location>
    </subcellularLocation>
</comment>
<comment type="function">
    <text evidence="6">Forms chloride channels.</text>
</comment>
<reference evidence="8" key="1">
    <citation type="journal article" date="2021" name="Sci. Adv.">
        <title>The American lobster genome reveals insights on longevity, neural, and immune adaptations.</title>
        <authorList>
            <person name="Polinski J.M."/>
            <person name="Zimin A.V."/>
            <person name="Clark K.F."/>
            <person name="Kohn A.B."/>
            <person name="Sadowski N."/>
            <person name="Timp W."/>
            <person name="Ptitsyn A."/>
            <person name="Khanna P."/>
            <person name="Romanova D.Y."/>
            <person name="Williams P."/>
            <person name="Greenwood S.J."/>
            <person name="Moroz L.L."/>
            <person name="Walt D.R."/>
            <person name="Bodnar A.G."/>
        </authorList>
    </citation>
    <scope>NUCLEOTIDE SEQUENCE</scope>
    <source>
        <strain evidence="8">GMGI-L3</strain>
    </source>
</reference>
<evidence type="ECO:0000313" key="8">
    <source>
        <dbReference type="EMBL" id="KAG7153503.1"/>
    </source>
</evidence>
<name>A0A8J5MJ89_HOMAM</name>
<dbReference type="GO" id="GO:0034707">
    <property type="term" value="C:chloride channel complex"/>
    <property type="evidence" value="ECO:0007669"/>
    <property type="project" value="UniProtKB-KW"/>
</dbReference>
<evidence type="ECO:0000256" key="3">
    <source>
        <dbReference type="ARBA" id="ARBA00022989"/>
    </source>
</evidence>
<keyword evidence="6" id="KW-0406">Ion transport</keyword>
<keyword evidence="9" id="KW-1185">Reference proteome</keyword>
<keyword evidence="3 6" id="KW-1133">Transmembrane helix</keyword>
<keyword evidence="4 6" id="KW-0472">Membrane</keyword>
<feature type="transmembrane region" description="Helical" evidence="6">
    <location>
        <begin position="128"/>
        <end position="147"/>
    </location>
</feature>
<comment type="similarity">
    <text evidence="5 6">Belongs to the anion channel-forming bestrophin (TC 1.A.46) family. Calcium-sensitive chloride channel subfamily.</text>
</comment>
<dbReference type="PANTHER" id="PTHR10736:SF65">
    <property type="entry name" value="BESTROPHIN 1, ISOFORM C-RELATED"/>
    <property type="match status" value="1"/>
</dbReference>
<feature type="transmembrane region" description="Helical" evidence="6">
    <location>
        <begin position="76"/>
        <end position="95"/>
    </location>
</feature>
<keyword evidence="6" id="KW-0813">Transport</keyword>
<dbReference type="Pfam" id="PF01062">
    <property type="entry name" value="Bestrophin"/>
    <property type="match status" value="2"/>
</dbReference>
<dbReference type="EMBL" id="JAHLQT010046868">
    <property type="protein sequence ID" value="KAG7153503.1"/>
    <property type="molecule type" value="Genomic_DNA"/>
</dbReference>
<gene>
    <name evidence="8" type="primary">BEST4-L</name>
    <name evidence="8" type="ORF">Hamer_G019567</name>
</gene>
<keyword evidence="6" id="KW-1003">Cell membrane</keyword>
<sequence length="414" mass="48029">MVVIYTNKIANLKGFGSFCRLLIRWRGSVYKMVWQDLLVYVILYASLSCLYRFGLTEDQRRIFEKVSVHCSLFRNLIPISFVLGFYVSLIVSRWWGMYLSIPWPDTLCIYLAIIQGTDARARMMRCTVVRYVNLAIVMTFSMIAPGVKKNFPGLEQMVDAGYLTDNEKAILESLDHKTKEHKTYVPFLWACKIVDRARREGKIRDDIAQKTVTDEIIKLIPINQQTTPTPNPTPNPNPNPKRHQNPNPTPNPNPNPTPTPNPEPNTKPEPEPNLTKLSHFQQVVTIAVYTFFLFSVVGEQFLDPGQKLPNNLIDLYVPIFTLLQFFFYIGWLKVAESLINPFGEDDHDFEFVPLVKRHLEMSYLLADASPNEQPTRYRILTGIEPWKQRRRRWNLATSPLFWPISSSNQLRYKK</sequence>
<proteinExistence type="inferred from homology"/>